<name>A0A411HIS3_9GAMM</name>
<accession>A0A411HIS3</accession>
<dbReference type="EMBL" id="CP035704">
    <property type="protein sequence ID" value="QBB70432.1"/>
    <property type="molecule type" value="Genomic_DNA"/>
</dbReference>
<dbReference type="KEGG" id="xbc:ELE36_08655"/>
<sequence>MTFHPTGPELVLLLLGQAHLRLGSSSWGGRNRNHDLVVALRASKSQSIAVAPDYSTRPLPGVANPAASRGALIQTLGCTEMFSRLVRWLEQNRQSRQANDAAWSPLMVRGADKLTSFQHQAAQQLCISIGQVALERLGKSEIYLSGTLPSTQAIVFIYAEGAQIHIDSKAVFLAERHDYAQPQELIQRFVTAAKQCAN</sequence>
<reference evidence="1 2" key="1">
    <citation type="submission" date="2019-01" db="EMBL/GenBank/DDBJ databases">
        <title>Pseudolysobacter antarctica gen. nov., sp. nov., isolated from Fildes Peninsula, Antarctica.</title>
        <authorList>
            <person name="Wei Z."/>
            <person name="Peng F."/>
        </authorList>
    </citation>
    <scope>NUCLEOTIDE SEQUENCE [LARGE SCALE GENOMIC DNA]</scope>
    <source>
        <strain evidence="1 2">AQ6-296</strain>
    </source>
</reference>
<proteinExistence type="predicted"/>
<dbReference type="Proteomes" id="UP000291562">
    <property type="component" value="Chromosome"/>
</dbReference>
<evidence type="ECO:0000313" key="1">
    <source>
        <dbReference type="EMBL" id="QBB70432.1"/>
    </source>
</evidence>
<dbReference type="RefSeq" id="WP_129832690.1">
    <property type="nucleotide sequence ID" value="NZ_CP035704.1"/>
</dbReference>
<organism evidence="1 2">
    <name type="scientific">Pseudolysobacter antarcticus</name>
    <dbReference type="NCBI Taxonomy" id="2511995"/>
    <lineage>
        <taxon>Bacteria</taxon>
        <taxon>Pseudomonadati</taxon>
        <taxon>Pseudomonadota</taxon>
        <taxon>Gammaproteobacteria</taxon>
        <taxon>Lysobacterales</taxon>
        <taxon>Rhodanobacteraceae</taxon>
        <taxon>Pseudolysobacter</taxon>
    </lineage>
</organism>
<protein>
    <submittedName>
        <fullName evidence="1">Uncharacterized protein</fullName>
    </submittedName>
</protein>
<gene>
    <name evidence="1" type="ORF">ELE36_08655</name>
</gene>
<dbReference type="AlphaFoldDB" id="A0A411HIS3"/>
<evidence type="ECO:0000313" key="2">
    <source>
        <dbReference type="Proteomes" id="UP000291562"/>
    </source>
</evidence>
<keyword evidence="2" id="KW-1185">Reference proteome</keyword>